<dbReference type="InterPro" id="IPR003439">
    <property type="entry name" value="ABC_transporter-like_ATP-bd"/>
</dbReference>
<dbReference type="SMART" id="SM00382">
    <property type="entry name" value="AAA"/>
    <property type="match status" value="1"/>
</dbReference>
<keyword evidence="11" id="KW-1185">Reference proteome</keyword>
<feature type="transmembrane region" description="Helical" evidence="7">
    <location>
        <begin position="239"/>
        <end position="258"/>
    </location>
</feature>
<dbReference type="InterPro" id="IPR017871">
    <property type="entry name" value="ABC_transporter-like_CS"/>
</dbReference>
<dbReference type="Gene3D" id="3.40.50.300">
    <property type="entry name" value="P-loop containing nucleotide triphosphate hydrolases"/>
    <property type="match status" value="1"/>
</dbReference>
<accession>A0ABU9LLP4</accession>
<comment type="caution">
    <text evidence="10">The sequence shown here is derived from an EMBL/GenBank/DDBJ whole genome shotgun (WGS) entry which is preliminary data.</text>
</comment>
<evidence type="ECO:0000256" key="4">
    <source>
        <dbReference type="ARBA" id="ARBA00022840"/>
    </source>
</evidence>
<dbReference type="InterPro" id="IPR011527">
    <property type="entry name" value="ABC1_TM_dom"/>
</dbReference>
<feature type="transmembrane region" description="Helical" evidence="7">
    <location>
        <begin position="278"/>
        <end position="296"/>
    </location>
</feature>
<dbReference type="InterPro" id="IPR036640">
    <property type="entry name" value="ABC1_TM_sf"/>
</dbReference>
<feature type="transmembrane region" description="Helical" evidence="7">
    <location>
        <begin position="133"/>
        <end position="150"/>
    </location>
</feature>
<dbReference type="InterPro" id="IPR039421">
    <property type="entry name" value="Type_1_exporter"/>
</dbReference>
<evidence type="ECO:0000256" key="6">
    <source>
        <dbReference type="ARBA" id="ARBA00023136"/>
    </source>
</evidence>
<keyword evidence="6 7" id="KW-0472">Membrane</keyword>
<dbReference type="InterPro" id="IPR027417">
    <property type="entry name" value="P-loop_NTPase"/>
</dbReference>
<evidence type="ECO:0000256" key="2">
    <source>
        <dbReference type="ARBA" id="ARBA00022692"/>
    </source>
</evidence>
<organism evidence="10 11">
    <name type="scientific">Kurthia gibsonii</name>
    <dbReference type="NCBI Taxonomy" id="33946"/>
    <lineage>
        <taxon>Bacteria</taxon>
        <taxon>Bacillati</taxon>
        <taxon>Bacillota</taxon>
        <taxon>Bacilli</taxon>
        <taxon>Bacillales</taxon>
        <taxon>Caryophanaceae</taxon>
        <taxon>Kurthia</taxon>
    </lineage>
</organism>
<evidence type="ECO:0000256" key="3">
    <source>
        <dbReference type="ARBA" id="ARBA00022741"/>
    </source>
</evidence>
<keyword evidence="2 7" id="KW-0812">Transmembrane</keyword>
<comment type="subcellular location">
    <subcellularLocation>
        <location evidence="1">Cell membrane</location>
        <topology evidence="1">Multi-pass membrane protein</topology>
    </subcellularLocation>
</comment>
<dbReference type="InterPro" id="IPR003593">
    <property type="entry name" value="AAA+_ATPase"/>
</dbReference>
<proteinExistence type="predicted"/>
<name>A0ABU9LLP4_9BACL</name>
<sequence length="571" mass="64211">MRKVFSYIGPYKWAALVAFMLMLVELAVELVQPLIMAKIIDEGVVAGNLHTVILWGSIMLGLGVLAFIAGISNGFFSGHAAQSFAYDLRVALFKKVQSYSMHSFLKIPTSSMITRITNDVTQVQNIFFMSLRFMMRAPLVVIGSLVMAFLVNAKLAIFLVIGIPFLLIFLWFMVRKGAKNFGKVQRRVDQVNRNIQENLQATRLIKAYMRGVYESTKFNQLAVALKTDTMKALRLMERIQPILLIVMNGALLVILWLGAKEIQADRMPVGDLVAIFNYTMRITGNFSMFAMIITFFSRASASANRMNEILSMDEVQTVQENKEHSPYYVEARHITFKYDEEGKFILHDVSFAANRGDTIAVMGATGSGKSSLLQLLPRLYDATEGTIFVEGKDVKSYDPHDLRQKIGYVPQRSLLFTGTIFENITWGNEHATLEEVEHVCKIAQIHETIMRFPDGYETRVGQKGVNLSGGQKQRIAIARALIRQPELFIFDDSMSALDLTTEAKLWQALNEYEDATRFVVTQKIATAKSATCILLMDQGEVVAQGTHEELLENSALYREIVASQQEVNTNV</sequence>
<dbReference type="PROSITE" id="PS50929">
    <property type="entry name" value="ABC_TM1F"/>
    <property type="match status" value="1"/>
</dbReference>
<dbReference type="Gene3D" id="1.20.1560.10">
    <property type="entry name" value="ABC transporter type 1, transmembrane domain"/>
    <property type="match status" value="1"/>
</dbReference>
<dbReference type="CDD" id="cd18548">
    <property type="entry name" value="ABC_6TM_Tm287_like"/>
    <property type="match status" value="1"/>
</dbReference>
<protein>
    <submittedName>
        <fullName evidence="10">ABC transporter ATP-binding protein</fullName>
    </submittedName>
</protein>
<dbReference type="RefSeq" id="WP_342302740.1">
    <property type="nucleotide sequence ID" value="NZ_JBCEWA010000003.1"/>
</dbReference>
<dbReference type="GO" id="GO:0005524">
    <property type="term" value="F:ATP binding"/>
    <property type="evidence" value="ECO:0007669"/>
    <property type="project" value="UniProtKB-KW"/>
</dbReference>
<evidence type="ECO:0000259" key="9">
    <source>
        <dbReference type="PROSITE" id="PS50929"/>
    </source>
</evidence>
<dbReference type="Pfam" id="PF00664">
    <property type="entry name" value="ABC_membrane"/>
    <property type="match status" value="1"/>
</dbReference>
<evidence type="ECO:0000256" key="1">
    <source>
        <dbReference type="ARBA" id="ARBA00004651"/>
    </source>
</evidence>
<evidence type="ECO:0000256" key="5">
    <source>
        <dbReference type="ARBA" id="ARBA00022989"/>
    </source>
</evidence>
<feature type="transmembrane region" description="Helical" evidence="7">
    <location>
        <begin position="12"/>
        <end position="32"/>
    </location>
</feature>
<dbReference type="Proteomes" id="UP001398420">
    <property type="component" value="Unassembled WGS sequence"/>
</dbReference>
<feature type="domain" description="ABC transmembrane type-1" evidence="9">
    <location>
        <begin position="16"/>
        <end position="298"/>
    </location>
</feature>
<dbReference type="PROSITE" id="PS50893">
    <property type="entry name" value="ABC_TRANSPORTER_2"/>
    <property type="match status" value="1"/>
</dbReference>
<keyword evidence="5 7" id="KW-1133">Transmembrane helix</keyword>
<dbReference type="SUPFAM" id="SSF90123">
    <property type="entry name" value="ABC transporter transmembrane region"/>
    <property type="match status" value="1"/>
</dbReference>
<dbReference type="PROSITE" id="PS00211">
    <property type="entry name" value="ABC_TRANSPORTER_1"/>
    <property type="match status" value="1"/>
</dbReference>
<feature type="domain" description="ABC transporter" evidence="8">
    <location>
        <begin position="329"/>
        <end position="563"/>
    </location>
</feature>
<evidence type="ECO:0000313" key="10">
    <source>
        <dbReference type="EMBL" id="MEL5987772.1"/>
    </source>
</evidence>
<feature type="transmembrane region" description="Helical" evidence="7">
    <location>
        <begin position="156"/>
        <end position="174"/>
    </location>
</feature>
<evidence type="ECO:0000313" key="11">
    <source>
        <dbReference type="Proteomes" id="UP001398420"/>
    </source>
</evidence>
<dbReference type="SUPFAM" id="SSF52540">
    <property type="entry name" value="P-loop containing nucleoside triphosphate hydrolases"/>
    <property type="match status" value="1"/>
</dbReference>
<reference evidence="10 11" key="1">
    <citation type="submission" date="2024-04" db="EMBL/GenBank/DDBJ databases">
        <authorList>
            <person name="Wu Y.S."/>
            <person name="Zhang L."/>
        </authorList>
    </citation>
    <scope>NUCLEOTIDE SEQUENCE [LARGE SCALE GENOMIC DNA]</scope>
    <source>
        <strain evidence="10 11">KG-01</strain>
    </source>
</reference>
<dbReference type="EMBL" id="JBCEWA010000003">
    <property type="protein sequence ID" value="MEL5987772.1"/>
    <property type="molecule type" value="Genomic_DNA"/>
</dbReference>
<keyword evidence="3" id="KW-0547">Nucleotide-binding</keyword>
<dbReference type="PANTHER" id="PTHR43394">
    <property type="entry name" value="ATP-DEPENDENT PERMEASE MDL1, MITOCHONDRIAL"/>
    <property type="match status" value="1"/>
</dbReference>
<dbReference type="Pfam" id="PF00005">
    <property type="entry name" value="ABC_tran"/>
    <property type="match status" value="1"/>
</dbReference>
<evidence type="ECO:0000256" key="7">
    <source>
        <dbReference type="SAM" id="Phobius"/>
    </source>
</evidence>
<gene>
    <name evidence="10" type="ORF">AAF454_05020</name>
</gene>
<keyword evidence="4 10" id="KW-0067">ATP-binding</keyword>
<evidence type="ECO:0000259" key="8">
    <source>
        <dbReference type="PROSITE" id="PS50893"/>
    </source>
</evidence>
<dbReference type="PANTHER" id="PTHR43394:SF1">
    <property type="entry name" value="ATP-BINDING CASSETTE SUB-FAMILY B MEMBER 10, MITOCHONDRIAL"/>
    <property type="match status" value="1"/>
</dbReference>
<feature type="transmembrane region" description="Helical" evidence="7">
    <location>
        <begin position="52"/>
        <end position="76"/>
    </location>
</feature>